<dbReference type="GO" id="GO:0005886">
    <property type="term" value="C:plasma membrane"/>
    <property type="evidence" value="ECO:0007669"/>
    <property type="project" value="UniProtKB-SubCell"/>
</dbReference>
<keyword evidence="8 11" id="KW-1133">Transmembrane helix</keyword>
<sequence>MDQHLSWGKAYIVSAAVHFVIFLLLAVALAVVVAEKEQQVYEIDLQASDFSQGSGHEGGGGSAENLFPEPLKAEEVAKRVETVQQTIPPITPPTEAVVPTPEAITVPQAASSPESSTSDAAPAAPSSASSGSGSGTSGGTGVGTGTGTGSGTGSGSGNGTGDGQGVGEGSGAGQGSGDGNVSGTGSAPFDTNGFWAAVNANKEYPYMAMKRRLEGTTTIVTTISASGDITSVSVASSSGHGMLDDAAVAAAYAVGNYPNPTGGTVSVTTNVSFSIR</sequence>
<dbReference type="EMBL" id="AFHQ01000032">
    <property type="protein sequence ID" value="EGK59997.1"/>
    <property type="molecule type" value="Genomic_DNA"/>
</dbReference>
<keyword evidence="14" id="KW-1185">Reference proteome</keyword>
<evidence type="ECO:0000256" key="1">
    <source>
        <dbReference type="ARBA" id="ARBA00004383"/>
    </source>
</evidence>
<dbReference type="PROSITE" id="PS52015">
    <property type="entry name" value="TONB_CTD"/>
    <property type="match status" value="1"/>
</dbReference>
<evidence type="ECO:0000256" key="4">
    <source>
        <dbReference type="ARBA" id="ARBA00022475"/>
    </source>
</evidence>
<feature type="transmembrane region" description="Helical" evidence="11">
    <location>
        <begin position="12"/>
        <end position="34"/>
    </location>
</feature>
<accession>F5RLW6</accession>
<evidence type="ECO:0000256" key="11">
    <source>
        <dbReference type="SAM" id="Phobius"/>
    </source>
</evidence>
<feature type="domain" description="TonB C-terminal" evidence="12">
    <location>
        <begin position="189"/>
        <end position="276"/>
    </location>
</feature>
<evidence type="ECO:0000256" key="7">
    <source>
        <dbReference type="ARBA" id="ARBA00022927"/>
    </source>
</evidence>
<protein>
    <submittedName>
        <fullName evidence="13">Periplasmic protein TonB</fullName>
    </submittedName>
</protein>
<evidence type="ECO:0000259" key="12">
    <source>
        <dbReference type="PROSITE" id="PS52015"/>
    </source>
</evidence>
<evidence type="ECO:0000256" key="9">
    <source>
        <dbReference type="ARBA" id="ARBA00023136"/>
    </source>
</evidence>
<dbReference type="Pfam" id="PF03544">
    <property type="entry name" value="TonB_C"/>
    <property type="match status" value="1"/>
</dbReference>
<feature type="compositionally biased region" description="Low complexity" evidence="10">
    <location>
        <begin position="106"/>
        <end position="131"/>
    </location>
</feature>
<evidence type="ECO:0000256" key="3">
    <source>
        <dbReference type="ARBA" id="ARBA00022448"/>
    </source>
</evidence>
<dbReference type="eggNOG" id="COG0810">
    <property type="taxonomic scope" value="Bacteria"/>
</dbReference>
<dbReference type="Gene3D" id="3.30.1150.10">
    <property type="match status" value="1"/>
</dbReference>
<evidence type="ECO:0000313" key="13">
    <source>
        <dbReference type="EMBL" id="EGK59997.1"/>
    </source>
</evidence>
<dbReference type="InterPro" id="IPR006260">
    <property type="entry name" value="TonB/TolA_C"/>
</dbReference>
<comment type="caution">
    <text evidence="13">The sequence shown here is derived from an EMBL/GenBank/DDBJ whole genome shotgun (WGS) entry which is preliminary data.</text>
</comment>
<dbReference type="GO" id="GO:0055085">
    <property type="term" value="P:transmembrane transport"/>
    <property type="evidence" value="ECO:0007669"/>
    <property type="project" value="InterPro"/>
</dbReference>
<dbReference type="HOGENOM" id="CLU_1057240_0_0_9"/>
<proteinExistence type="inferred from homology"/>
<evidence type="ECO:0000256" key="10">
    <source>
        <dbReference type="SAM" id="MobiDB-lite"/>
    </source>
</evidence>
<comment type="similarity">
    <text evidence="2">Belongs to the TonB family.</text>
</comment>
<feature type="compositionally biased region" description="Gly residues" evidence="10">
    <location>
        <begin position="132"/>
        <end position="182"/>
    </location>
</feature>
<dbReference type="InterPro" id="IPR037682">
    <property type="entry name" value="TonB_C"/>
</dbReference>
<dbReference type="InterPro" id="IPR051045">
    <property type="entry name" value="TonB-dependent_transducer"/>
</dbReference>
<dbReference type="OrthoDB" id="1632178at2"/>
<comment type="subcellular location">
    <subcellularLocation>
        <location evidence="1">Cell inner membrane</location>
        <topology evidence="1">Single-pass membrane protein</topology>
        <orientation evidence="1">Periplasmic side</orientation>
    </subcellularLocation>
</comment>
<dbReference type="RefSeq" id="WP_006306114.1">
    <property type="nucleotide sequence ID" value="NZ_GL892076.1"/>
</dbReference>
<dbReference type="NCBIfam" id="TIGR01352">
    <property type="entry name" value="tonB_Cterm"/>
    <property type="match status" value="1"/>
</dbReference>
<keyword evidence="7" id="KW-0653">Protein transport</keyword>
<gene>
    <name evidence="13" type="primary">tonB</name>
    <name evidence="13" type="ORF">HMPREF9081_1182</name>
</gene>
<dbReference type="Proteomes" id="UP000004067">
    <property type="component" value="Unassembled WGS sequence"/>
</dbReference>
<evidence type="ECO:0000256" key="8">
    <source>
        <dbReference type="ARBA" id="ARBA00022989"/>
    </source>
</evidence>
<evidence type="ECO:0000256" key="6">
    <source>
        <dbReference type="ARBA" id="ARBA00022692"/>
    </source>
</evidence>
<dbReference type="SUPFAM" id="SSF74653">
    <property type="entry name" value="TolA/TonB C-terminal domain"/>
    <property type="match status" value="1"/>
</dbReference>
<dbReference type="GO" id="GO:0015031">
    <property type="term" value="P:protein transport"/>
    <property type="evidence" value="ECO:0007669"/>
    <property type="project" value="UniProtKB-KW"/>
</dbReference>
<dbReference type="PANTHER" id="PTHR33446:SF2">
    <property type="entry name" value="PROTEIN TONB"/>
    <property type="match status" value="1"/>
</dbReference>
<evidence type="ECO:0000256" key="2">
    <source>
        <dbReference type="ARBA" id="ARBA00006555"/>
    </source>
</evidence>
<dbReference type="STRING" id="888060.HMPREF9081_1182"/>
<evidence type="ECO:0000313" key="14">
    <source>
        <dbReference type="Proteomes" id="UP000004067"/>
    </source>
</evidence>
<keyword evidence="4" id="KW-1003">Cell membrane</keyword>
<organism evidence="13 14">
    <name type="scientific">Centipeda periodontii DSM 2778</name>
    <dbReference type="NCBI Taxonomy" id="888060"/>
    <lineage>
        <taxon>Bacteria</taxon>
        <taxon>Bacillati</taxon>
        <taxon>Bacillota</taxon>
        <taxon>Negativicutes</taxon>
        <taxon>Selenomonadales</taxon>
        <taxon>Selenomonadaceae</taxon>
        <taxon>Centipeda</taxon>
    </lineage>
</organism>
<evidence type="ECO:0000256" key="5">
    <source>
        <dbReference type="ARBA" id="ARBA00022519"/>
    </source>
</evidence>
<keyword evidence="6 11" id="KW-0812">Transmembrane</keyword>
<dbReference type="AlphaFoldDB" id="F5RLW6"/>
<keyword evidence="3" id="KW-0813">Transport</keyword>
<keyword evidence="5" id="KW-0997">Cell inner membrane</keyword>
<reference evidence="13 14" key="1">
    <citation type="submission" date="2011-04" db="EMBL/GenBank/DDBJ databases">
        <authorList>
            <person name="Muzny D."/>
            <person name="Qin X."/>
            <person name="Deng J."/>
            <person name="Jiang H."/>
            <person name="Liu Y."/>
            <person name="Qu J."/>
            <person name="Song X.-Z."/>
            <person name="Zhang L."/>
            <person name="Thornton R."/>
            <person name="Coyle M."/>
            <person name="Francisco L."/>
            <person name="Jackson L."/>
            <person name="Javaid M."/>
            <person name="Korchina V."/>
            <person name="Kovar C."/>
            <person name="Mata R."/>
            <person name="Mathew T."/>
            <person name="Ngo R."/>
            <person name="Nguyen L."/>
            <person name="Nguyen N."/>
            <person name="Okwuonu G."/>
            <person name="Ongeri F."/>
            <person name="Pham C."/>
            <person name="Simmons D."/>
            <person name="Wilczek-Boney K."/>
            <person name="Hale W."/>
            <person name="Jakkamsetti A."/>
            <person name="Pham P."/>
            <person name="Ruth R."/>
            <person name="San Lucas F."/>
            <person name="Warren J."/>
            <person name="Zhang J."/>
            <person name="Zhao Z."/>
            <person name="Zhou C."/>
            <person name="Zhu D."/>
            <person name="Lee S."/>
            <person name="Bess C."/>
            <person name="Blankenburg K."/>
            <person name="Forbes L."/>
            <person name="Fu Q."/>
            <person name="Gubbala S."/>
            <person name="Hirani K."/>
            <person name="Jayaseelan J.C."/>
            <person name="Lara F."/>
            <person name="Munidasa M."/>
            <person name="Palculict T."/>
            <person name="Patil S."/>
            <person name="Pu L.-L."/>
            <person name="Saada N."/>
            <person name="Tang L."/>
            <person name="Weissenberger G."/>
            <person name="Zhu Y."/>
            <person name="Hemphill L."/>
            <person name="Shang Y."/>
            <person name="Youmans B."/>
            <person name="Ayvaz T."/>
            <person name="Ross M."/>
            <person name="Santibanez J."/>
            <person name="Aqrawi P."/>
            <person name="Gross S."/>
            <person name="Joshi V."/>
            <person name="Fowler G."/>
            <person name="Nazareth L."/>
            <person name="Reid J."/>
            <person name="Worley K."/>
            <person name="Petrosino J."/>
            <person name="Highlander S."/>
            <person name="Gibbs R."/>
        </authorList>
    </citation>
    <scope>NUCLEOTIDE SEQUENCE [LARGE SCALE GENOMIC DNA]</scope>
    <source>
        <strain evidence="13 14">DSM 2778</strain>
    </source>
</reference>
<name>F5RLW6_9FIRM</name>
<feature type="region of interest" description="Disordered" evidence="10">
    <location>
        <begin position="106"/>
        <end position="185"/>
    </location>
</feature>
<keyword evidence="9 11" id="KW-0472">Membrane</keyword>
<dbReference type="PANTHER" id="PTHR33446">
    <property type="entry name" value="PROTEIN TONB-RELATED"/>
    <property type="match status" value="1"/>
</dbReference>